<evidence type="ECO:0000256" key="1">
    <source>
        <dbReference type="SAM" id="Phobius"/>
    </source>
</evidence>
<dbReference type="EMBL" id="LFWU01000090">
    <property type="protein sequence ID" value="KON31773.1"/>
    <property type="molecule type" value="Genomic_DNA"/>
</dbReference>
<keyword evidence="1" id="KW-0472">Membrane</keyword>
<proteinExistence type="predicted"/>
<comment type="caution">
    <text evidence="2">The sequence shown here is derived from an EMBL/GenBank/DDBJ whole genome shotgun (WGS) entry which is preliminary data.</text>
</comment>
<dbReference type="AlphaFoldDB" id="A0A0M0BT43"/>
<dbReference type="Proteomes" id="UP000037237">
    <property type="component" value="Unassembled WGS sequence"/>
</dbReference>
<name>A0A0M0BT43_9ARCH</name>
<accession>A0A0M0BT43</accession>
<organism evidence="2 3">
    <name type="scientific">miscellaneous Crenarchaeota group-1 archaeon SG8-32-1</name>
    <dbReference type="NCBI Taxonomy" id="1685124"/>
    <lineage>
        <taxon>Archaea</taxon>
        <taxon>Candidatus Bathyarchaeota</taxon>
        <taxon>MCG-1</taxon>
    </lineage>
</organism>
<reference evidence="2 3" key="1">
    <citation type="submission" date="2015-06" db="EMBL/GenBank/DDBJ databases">
        <title>New insights into the roles of widespread benthic archaea in carbon and nitrogen cycling.</title>
        <authorList>
            <person name="Lazar C.S."/>
            <person name="Baker B.J."/>
            <person name="Seitz K.W."/>
            <person name="Hyde A.S."/>
            <person name="Dick G.J."/>
            <person name="Hinrichs K.-U."/>
            <person name="Teske A.P."/>
        </authorList>
    </citation>
    <scope>NUCLEOTIDE SEQUENCE [LARGE SCALE GENOMIC DNA]</scope>
    <source>
        <strain evidence="2">SG8-32-1</strain>
    </source>
</reference>
<evidence type="ECO:0000313" key="2">
    <source>
        <dbReference type="EMBL" id="KON31773.1"/>
    </source>
</evidence>
<keyword evidence="1" id="KW-1133">Transmembrane helix</keyword>
<feature type="transmembrane region" description="Helical" evidence="1">
    <location>
        <begin position="59"/>
        <end position="76"/>
    </location>
</feature>
<evidence type="ECO:0000313" key="3">
    <source>
        <dbReference type="Proteomes" id="UP000037237"/>
    </source>
</evidence>
<protein>
    <submittedName>
        <fullName evidence="2">Uncharacterized protein</fullName>
    </submittedName>
</protein>
<gene>
    <name evidence="2" type="ORF">AC477_03840</name>
</gene>
<keyword evidence="1" id="KW-0812">Transmembrane</keyword>
<sequence>MKQSKTNICTNNIIAKSNIKTWNEKMNEKNKEINYLSLFLLGCILLSIGVIFTAVINPVFISIMASGICLIAIGVAKRDKGYTLQGNKQE</sequence>
<feature type="transmembrane region" description="Helical" evidence="1">
    <location>
        <begin position="33"/>
        <end position="53"/>
    </location>
</feature>